<evidence type="ECO:0000256" key="1">
    <source>
        <dbReference type="ARBA" id="ARBA00023172"/>
    </source>
</evidence>
<sequence length="64" mass="7583">MQIYKRSQMLNYRVWITDRSYNKLSLLISNGVDTDYTSERLGHKDMIITLCVYSHLLKKAMKVV</sequence>
<dbReference type="EMBL" id="VDFM01000015">
    <property type="protein sequence ID" value="MQS53320.1"/>
    <property type="molecule type" value="Genomic_DNA"/>
</dbReference>
<accession>A0A5P0ZJQ2</accession>
<dbReference type="Gene3D" id="1.10.443.10">
    <property type="entry name" value="Intergrase catalytic core"/>
    <property type="match status" value="1"/>
</dbReference>
<dbReference type="OrthoDB" id="9803188at2"/>
<dbReference type="AlphaFoldDB" id="A0A5P0ZJQ2"/>
<evidence type="ECO:0000313" key="2">
    <source>
        <dbReference type="EMBL" id="MQS53320.1"/>
    </source>
</evidence>
<dbReference type="InterPro" id="IPR011010">
    <property type="entry name" value="DNA_brk_join_enz"/>
</dbReference>
<dbReference type="GO" id="GO:0015074">
    <property type="term" value="P:DNA integration"/>
    <property type="evidence" value="ECO:0007669"/>
    <property type="project" value="InterPro"/>
</dbReference>
<gene>
    <name evidence="2" type="ORF">FHL02_09835</name>
</gene>
<dbReference type="RefSeq" id="WP_153383800.1">
    <property type="nucleotide sequence ID" value="NZ_VDFM01000015.1"/>
</dbReference>
<organism evidence="2 3">
    <name type="scientific">Companilactobacillus mishanensis</name>
    <dbReference type="NCBI Taxonomy" id="2486008"/>
    <lineage>
        <taxon>Bacteria</taxon>
        <taxon>Bacillati</taxon>
        <taxon>Bacillota</taxon>
        <taxon>Bacilli</taxon>
        <taxon>Lactobacillales</taxon>
        <taxon>Lactobacillaceae</taxon>
        <taxon>Companilactobacillus</taxon>
    </lineage>
</organism>
<proteinExistence type="predicted"/>
<evidence type="ECO:0008006" key="4">
    <source>
        <dbReference type="Google" id="ProtNLM"/>
    </source>
</evidence>
<reference evidence="2 3" key="1">
    <citation type="journal article" date="2019" name="Syst. Appl. Microbiol.">
        <title>Polyphasic characterization of two novel Lactobacillus spp. isolated from blown salami packages: Description of Lactobacillus halodurans sp. nov. and Lactobacillus salsicarnum sp. nov.</title>
        <authorList>
            <person name="Schuster J.A."/>
            <person name="Klingl A."/>
            <person name="Vogel R.F."/>
            <person name="Ehrmann M.A."/>
        </authorList>
    </citation>
    <scope>NUCLEOTIDE SEQUENCE [LARGE SCALE GENOMIC DNA]</scope>
    <source>
        <strain evidence="2 3">TMW 1.2118</strain>
    </source>
</reference>
<evidence type="ECO:0000313" key="3">
    <source>
        <dbReference type="Proteomes" id="UP000380386"/>
    </source>
</evidence>
<dbReference type="GO" id="GO:0006310">
    <property type="term" value="P:DNA recombination"/>
    <property type="evidence" value="ECO:0007669"/>
    <property type="project" value="UniProtKB-KW"/>
</dbReference>
<keyword evidence="1" id="KW-0233">DNA recombination</keyword>
<dbReference type="GO" id="GO:0003677">
    <property type="term" value="F:DNA binding"/>
    <property type="evidence" value="ECO:0007669"/>
    <property type="project" value="InterPro"/>
</dbReference>
<comment type="caution">
    <text evidence="2">The sequence shown here is derived from an EMBL/GenBank/DDBJ whole genome shotgun (WGS) entry which is preliminary data.</text>
</comment>
<name>A0A5P0ZJQ2_9LACO</name>
<protein>
    <recommendedName>
        <fullName evidence="4">Tyr recombinase domain-containing protein</fullName>
    </recommendedName>
</protein>
<dbReference type="Proteomes" id="UP000380386">
    <property type="component" value="Unassembled WGS sequence"/>
</dbReference>
<dbReference type="InterPro" id="IPR013762">
    <property type="entry name" value="Integrase-like_cat_sf"/>
</dbReference>
<dbReference type="SUPFAM" id="SSF56349">
    <property type="entry name" value="DNA breaking-rejoining enzymes"/>
    <property type="match status" value="1"/>
</dbReference>